<sequence length="392" mass="44675">MLNAYSPSFTTYEGGIYEMELTRAAIDRYATFCSKLKPEIQGSAYKNLEKVLQFKPNPWMNTSQYLYRLATILKVNTTAFIVPLYAEDYETIIGFYPLLPQRTEVIQVAGEPWLRYYFQNGQKAAIEYSRVGVLTKYQYKSDFFGDGNKALSPTMNLLDIQKQGITEGIKQSATLRFMARLSQVLNPTDLNKEREAFSKDNLSADNQSGVLLFDMKYADVKQIDSKPFIVDAEQMKIIQNNVFNYFGTNEDILQNKYDENKWNAYYEGEIEPFALQASLVHTNMMYTQKELAHDNAVIFTANRLQYASNSTKLQVSSQLFDRGILSTNQVMDIWNMSHVPDGDKRYIRKEYADINNLDSNPDMKGVDDIATGQGEGIPKSATTSTTNAAEEN</sequence>
<name>A0A7M3SA01_9FIRM</name>
<reference evidence="2 3" key="2">
    <citation type="submission" date="2020-08" db="EMBL/GenBank/DDBJ databases">
        <authorList>
            <person name="Ueki A."/>
            <person name="Tonouchi A."/>
        </authorList>
    </citation>
    <scope>NUCLEOTIDE SEQUENCE [LARGE SCALE GENOMIC DNA]</scope>
    <source>
        <strain evidence="2 3">CTTW</strain>
    </source>
</reference>
<evidence type="ECO:0000256" key="1">
    <source>
        <dbReference type="SAM" id="MobiDB-lite"/>
    </source>
</evidence>
<dbReference type="EMBL" id="AP023368">
    <property type="protein sequence ID" value="BCK01419.1"/>
    <property type="molecule type" value="Genomic_DNA"/>
</dbReference>
<proteinExistence type="predicted"/>
<feature type="compositionally biased region" description="Low complexity" evidence="1">
    <location>
        <begin position="380"/>
        <end position="392"/>
    </location>
</feature>
<dbReference type="InterPro" id="IPR006944">
    <property type="entry name" value="Phage/GTA_portal"/>
</dbReference>
<keyword evidence="3" id="KW-1185">Reference proteome</keyword>
<evidence type="ECO:0000313" key="2">
    <source>
        <dbReference type="EMBL" id="BCK01419.1"/>
    </source>
</evidence>
<dbReference type="Proteomes" id="UP000515703">
    <property type="component" value="Chromosome"/>
</dbReference>
<reference evidence="2 3" key="1">
    <citation type="submission" date="2020-08" db="EMBL/GenBank/DDBJ databases">
        <title>Draft genome sequencing of an Anaerocolumna strain isolated from anoxic soil subjected to BSD treatment.</title>
        <authorList>
            <person name="Uek A."/>
            <person name="Tonouchi A."/>
        </authorList>
    </citation>
    <scope>NUCLEOTIDE SEQUENCE [LARGE SCALE GENOMIC DNA]</scope>
    <source>
        <strain evidence="2 3">CTTW</strain>
    </source>
</reference>
<evidence type="ECO:0000313" key="3">
    <source>
        <dbReference type="Proteomes" id="UP000515703"/>
    </source>
</evidence>
<dbReference type="Pfam" id="PF04860">
    <property type="entry name" value="Phage_portal"/>
    <property type="match status" value="1"/>
</dbReference>
<organism evidence="2 3">
    <name type="scientific">Anaerocolumna chitinilytica</name>
    <dbReference type="NCBI Taxonomy" id="1727145"/>
    <lineage>
        <taxon>Bacteria</taxon>
        <taxon>Bacillati</taxon>
        <taxon>Bacillota</taxon>
        <taxon>Clostridia</taxon>
        <taxon>Lachnospirales</taxon>
        <taxon>Lachnospiraceae</taxon>
        <taxon>Anaerocolumna</taxon>
    </lineage>
</organism>
<evidence type="ECO:0008006" key="4">
    <source>
        <dbReference type="Google" id="ProtNLM"/>
    </source>
</evidence>
<gene>
    <name evidence="2" type="ORF">bsdcttw_44590</name>
</gene>
<dbReference type="KEGG" id="acht:bsdcttw_44590"/>
<protein>
    <recommendedName>
        <fullName evidence="4">Phage portal protein</fullName>
    </recommendedName>
</protein>
<feature type="region of interest" description="Disordered" evidence="1">
    <location>
        <begin position="357"/>
        <end position="392"/>
    </location>
</feature>
<dbReference type="AlphaFoldDB" id="A0A7M3SA01"/>
<accession>A0A7M3SA01</accession>